<evidence type="ECO:0000256" key="8">
    <source>
        <dbReference type="ARBA" id="ARBA00022967"/>
    </source>
</evidence>
<evidence type="ECO:0000256" key="4">
    <source>
        <dbReference type="ARBA" id="ARBA00022597"/>
    </source>
</evidence>
<evidence type="ECO:0000256" key="2">
    <source>
        <dbReference type="ARBA" id="ARBA00022448"/>
    </source>
</evidence>
<accession>A0A923L1L4</accession>
<dbReference type="RefSeq" id="WP_186888087.1">
    <property type="nucleotide sequence ID" value="NZ_JACONZ010000003.1"/>
</dbReference>
<organism evidence="11 12">
    <name type="scientific">Anaerofilum hominis</name>
    <dbReference type="NCBI Taxonomy" id="2763016"/>
    <lineage>
        <taxon>Bacteria</taxon>
        <taxon>Bacillati</taxon>
        <taxon>Bacillota</taxon>
        <taxon>Clostridia</taxon>
        <taxon>Eubacteriales</taxon>
        <taxon>Oscillospiraceae</taxon>
        <taxon>Anaerofilum</taxon>
    </lineage>
</organism>
<feature type="domain" description="ABC transporter" evidence="10">
    <location>
        <begin position="6"/>
        <end position="243"/>
    </location>
</feature>
<dbReference type="EMBL" id="JACONZ010000003">
    <property type="protein sequence ID" value="MBC5581723.1"/>
    <property type="molecule type" value="Genomic_DNA"/>
</dbReference>
<keyword evidence="3" id="KW-1003">Cell membrane</keyword>
<dbReference type="PROSITE" id="PS00211">
    <property type="entry name" value="ABC_TRANSPORTER_1"/>
    <property type="match status" value="1"/>
</dbReference>
<dbReference type="InterPro" id="IPR003439">
    <property type="entry name" value="ABC_transporter-like_ATP-bd"/>
</dbReference>
<protein>
    <submittedName>
        <fullName evidence="11">Sugar ABC transporter ATP-binding protein</fullName>
    </submittedName>
</protein>
<dbReference type="AlphaFoldDB" id="A0A923L1L4"/>
<keyword evidence="4" id="KW-0762">Sugar transport</keyword>
<keyword evidence="8" id="KW-1278">Translocase</keyword>
<dbReference type="InterPro" id="IPR027417">
    <property type="entry name" value="P-loop_NTPase"/>
</dbReference>
<comment type="subcellular location">
    <subcellularLocation>
        <location evidence="1">Cell membrane</location>
        <topology evidence="1">Peripheral membrane protein</topology>
    </subcellularLocation>
</comment>
<keyword evidence="7 11" id="KW-0067">ATP-binding</keyword>
<dbReference type="SUPFAM" id="SSF52540">
    <property type="entry name" value="P-loop containing nucleoside triphosphate hydrolases"/>
    <property type="match status" value="2"/>
</dbReference>
<dbReference type="InterPro" id="IPR050107">
    <property type="entry name" value="ABC_carbohydrate_import_ATPase"/>
</dbReference>
<dbReference type="PROSITE" id="PS50893">
    <property type="entry name" value="ABC_TRANSPORTER_2"/>
    <property type="match status" value="2"/>
</dbReference>
<evidence type="ECO:0000256" key="3">
    <source>
        <dbReference type="ARBA" id="ARBA00022475"/>
    </source>
</evidence>
<evidence type="ECO:0000256" key="7">
    <source>
        <dbReference type="ARBA" id="ARBA00022840"/>
    </source>
</evidence>
<dbReference type="GO" id="GO:0016887">
    <property type="term" value="F:ATP hydrolysis activity"/>
    <property type="evidence" value="ECO:0007669"/>
    <property type="project" value="InterPro"/>
</dbReference>
<dbReference type="InterPro" id="IPR003593">
    <property type="entry name" value="AAA+_ATPase"/>
</dbReference>
<keyword evidence="6" id="KW-0547">Nucleotide-binding</keyword>
<evidence type="ECO:0000313" key="12">
    <source>
        <dbReference type="Proteomes" id="UP000659630"/>
    </source>
</evidence>
<dbReference type="Pfam" id="PF00005">
    <property type="entry name" value="ABC_tran"/>
    <property type="match status" value="2"/>
</dbReference>
<gene>
    <name evidence="11" type="ORF">H8S23_09405</name>
</gene>
<dbReference type="Gene3D" id="3.40.50.300">
    <property type="entry name" value="P-loop containing nucleotide triphosphate hydrolases"/>
    <property type="match status" value="2"/>
</dbReference>
<dbReference type="CDD" id="cd03215">
    <property type="entry name" value="ABC_Carb_Monos_II"/>
    <property type="match status" value="1"/>
</dbReference>
<keyword evidence="5" id="KW-0677">Repeat</keyword>
<evidence type="ECO:0000256" key="9">
    <source>
        <dbReference type="ARBA" id="ARBA00023136"/>
    </source>
</evidence>
<feature type="domain" description="ABC transporter" evidence="10">
    <location>
        <begin position="260"/>
        <end position="505"/>
    </location>
</feature>
<evidence type="ECO:0000256" key="6">
    <source>
        <dbReference type="ARBA" id="ARBA00022741"/>
    </source>
</evidence>
<keyword evidence="2" id="KW-0813">Transport</keyword>
<dbReference type="SMART" id="SM00382">
    <property type="entry name" value="AAA"/>
    <property type="match status" value="2"/>
</dbReference>
<proteinExistence type="predicted"/>
<evidence type="ECO:0000256" key="1">
    <source>
        <dbReference type="ARBA" id="ARBA00004202"/>
    </source>
</evidence>
<dbReference type="PANTHER" id="PTHR43790">
    <property type="entry name" value="CARBOHYDRATE TRANSPORT ATP-BINDING PROTEIN MG119-RELATED"/>
    <property type="match status" value="1"/>
</dbReference>
<dbReference type="InterPro" id="IPR017871">
    <property type="entry name" value="ABC_transporter-like_CS"/>
</dbReference>
<evidence type="ECO:0000256" key="5">
    <source>
        <dbReference type="ARBA" id="ARBA00022737"/>
    </source>
</evidence>
<dbReference type="PANTHER" id="PTHR43790:SF3">
    <property type="entry name" value="D-ALLOSE IMPORT ATP-BINDING PROTEIN ALSA-RELATED"/>
    <property type="match status" value="1"/>
</dbReference>
<dbReference type="Proteomes" id="UP000659630">
    <property type="component" value="Unassembled WGS sequence"/>
</dbReference>
<dbReference type="CDD" id="cd03216">
    <property type="entry name" value="ABC_Carb_Monos_I"/>
    <property type="match status" value="1"/>
</dbReference>
<dbReference type="FunFam" id="3.40.50.300:FF:000127">
    <property type="entry name" value="Ribose import ATP-binding protein RbsA"/>
    <property type="match status" value="1"/>
</dbReference>
<sequence length="506" mass="55933">MSNFVLQMRNVTKRFPGVIALKDVNLELCRGEILGICGENGAGKSTLMKVLSGSYAAGDYEGEIVLDGSPVRFTGVHDAQAHGIEMVYQEMNMMLDASVAENLFVGSLPGKNGWIDYKKLYADARTLLERAKLDLDPKMTVRPLNSGQMQLLSLMRAVSKNPGILVLDEPTTALTDQEVDTLMEILDSLRTKGVSCLYISHKLEELYRICDRALVLRDGQTINCHRIAEVEKQTLIEEMVGRKVENLYPKDEHGFGEEVLRVEHLSVPHPNIRGRNIVEDIGFSLRKGEILGIGGLVGAGRSESLGAIFGQYTMGVHKKIFIDGKEVNIRSPRDAIRHGIGFITEECKLNGIIWMLSIRENMSVANLPKLPGRFFIKKGKEKKVVQKQMTQLRIKAPSMETALVQLSGGNQQKVILGKWLMNEPRILLVDEPTKGIDVGTKADFYKIMSDLTKQGVSIVMVSSDMPELLSMSDRVLVLAGGKITAELHRDRGETTETAVMAAAIGE</sequence>
<dbReference type="GO" id="GO:0005524">
    <property type="term" value="F:ATP binding"/>
    <property type="evidence" value="ECO:0007669"/>
    <property type="project" value="UniProtKB-KW"/>
</dbReference>
<evidence type="ECO:0000313" key="11">
    <source>
        <dbReference type="EMBL" id="MBC5581723.1"/>
    </source>
</evidence>
<dbReference type="GO" id="GO:0005886">
    <property type="term" value="C:plasma membrane"/>
    <property type="evidence" value="ECO:0007669"/>
    <property type="project" value="UniProtKB-SubCell"/>
</dbReference>
<keyword evidence="12" id="KW-1185">Reference proteome</keyword>
<keyword evidence="9" id="KW-0472">Membrane</keyword>
<comment type="caution">
    <text evidence="11">The sequence shown here is derived from an EMBL/GenBank/DDBJ whole genome shotgun (WGS) entry which is preliminary data.</text>
</comment>
<name>A0A923L1L4_9FIRM</name>
<evidence type="ECO:0000259" key="10">
    <source>
        <dbReference type="PROSITE" id="PS50893"/>
    </source>
</evidence>
<reference evidence="11" key="1">
    <citation type="submission" date="2020-08" db="EMBL/GenBank/DDBJ databases">
        <title>Genome public.</title>
        <authorList>
            <person name="Liu C."/>
            <person name="Sun Q."/>
        </authorList>
    </citation>
    <scope>NUCLEOTIDE SEQUENCE</scope>
    <source>
        <strain evidence="11">BX8</strain>
    </source>
</reference>